<reference evidence="2" key="1">
    <citation type="journal article" date="2019" name="Science">
        <title>Mutation of a bHLH transcription factor allowed almond domestication.</title>
        <authorList>
            <person name="Sanchez-Perez R."/>
            <person name="Pavan S."/>
            <person name="Mazzeo R."/>
            <person name="Moldovan C."/>
            <person name="Aiese Cigliano R."/>
            <person name="Del Cueto J."/>
            <person name="Ricciardi F."/>
            <person name="Lotti C."/>
            <person name="Ricciardi L."/>
            <person name="Dicenta F."/>
            <person name="Lopez-Marques R.L."/>
            <person name="Lindberg Moller B."/>
        </authorList>
    </citation>
    <scope>NUCLEOTIDE SEQUENCE</scope>
</reference>
<feature type="region of interest" description="Disordered" evidence="1">
    <location>
        <begin position="1"/>
        <end position="21"/>
    </location>
</feature>
<accession>A0A4Y1R191</accession>
<protein>
    <submittedName>
        <fullName evidence="2">Uncharacterized protein</fullName>
    </submittedName>
</protein>
<name>A0A4Y1R191_PRUDU</name>
<feature type="compositionally biased region" description="Polar residues" evidence="1">
    <location>
        <begin position="1"/>
        <end position="13"/>
    </location>
</feature>
<gene>
    <name evidence="2" type="ORF">Prudu_007138</name>
</gene>
<evidence type="ECO:0000313" key="2">
    <source>
        <dbReference type="EMBL" id="BBG97881.1"/>
    </source>
</evidence>
<dbReference type="AlphaFoldDB" id="A0A4Y1R191"/>
<sequence length="206" mass="23630">MQCLTQEASQPDATNPIPDPQKERAFMIQFLDEDEGQKKPTKKKLGWDQRKVWQKIPKADRERIEKHYLRLNSEKVTNHDLKDIVWDLELSQNVIEAYIQIEEDKIDPMQTGSPQYMSHGLGLTCKASKSHFGTGPCMNTYLKNSGNAVFFSSRLFQKKSSTSLFSHFTKMNESGDTTIHLDRWDIEKKKGALTLLETLLILLKGG</sequence>
<organism evidence="2">
    <name type="scientific">Prunus dulcis</name>
    <name type="common">Almond</name>
    <name type="synonym">Amygdalus dulcis</name>
    <dbReference type="NCBI Taxonomy" id="3755"/>
    <lineage>
        <taxon>Eukaryota</taxon>
        <taxon>Viridiplantae</taxon>
        <taxon>Streptophyta</taxon>
        <taxon>Embryophyta</taxon>
        <taxon>Tracheophyta</taxon>
        <taxon>Spermatophyta</taxon>
        <taxon>Magnoliopsida</taxon>
        <taxon>eudicotyledons</taxon>
        <taxon>Gunneridae</taxon>
        <taxon>Pentapetalae</taxon>
        <taxon>rosids</taxon>
        <taxon>fabids</taxon>
        <taxon>Rosales</taxon>
        <taxon>Rosaceae</taxon>
        <taxon>Amygdaloideae</taxon>
        <taxon>Amygdaleae</taxon>
        <taxon>Prunus</taxon>
    </lineage>
</organism>
<dbReference type="EMBL" id="AP019298">
    <property type="protein sequence ID" value="BBG97881.1"/>
    <property type="molecule type" value="Genomic_DNA"/>
</dbReference>
<proteinExistence type="predicted"/>
<evidence type="ECO:0000256" key="1">
    <source>
        <dbReference type="SAM" id="MobiDB-lite"/>
    </source>
</evidence>